<reference evidence="6" key="1">
    <citation type="submission" date="2016-03" db="EMBL/GenBank/DDBJ databases">
        <title>Complete genome sequence of the type strain Actinoalloteichus hymeniacidonis DSM 45092.</title>
        <authorList>
            <person name="Schaffert L."/>
            <person name="Albersmeier A."/>
            <person name="Winkler A."/>
            <person name="Kalinowski J."/>
            <person name="Zotchev S."/>
            <person name="Ruckert C."/>
        </authorList>
    </citation>
    <scope>NUCLEOTIDE SEQUENCE [LARGE SCALE GENOMIC DNA]</scope>
    <source>
        <strain evidence="6">HPA177(T) (DSM 45092(T))</strain>
    </source>
</reference>
<sequence length="275" mass="29842">MTDLDVESDPAPIILSALEFDVLWEHLRPGRMPLVVKVPSPGKTHEERTRLAMRVWSTLAERGLGRPGALDDGLVTLLTALGRPDLELDGRLWLSGRNVRVLAAISGETGVRAVLDGEELRLSPVVRTGLTRAVLDVLPARPAGAGNSVTLRSVDLDRAAAEAGRDTDALAKRLAGADIRPADAELLGNMVSAAGDRGQFGSATRNDWGRRLRAPRVVAYFDTPAGRYLQSRREAPDGTEWSTVAPADFRRLYHQVQELLTDPVEQSEDSALFIS</sequence>
<evidence type="ECO:0000256" key="3">
    <source>
        <dbReference type="ARBA" id="ARBA00022490"/>
    </source>
</evidence>
<keyword evidence="4" id="KW-0143">Chaperone</keyword>
<dbReference type="Pfam" id="PF14011">
    <property type="entry name" value="ESX-1_EspG"/>
    <property type="match status" value="1"/>
</dbReference>
<comment type="similarity">
    <text evidence="2">Belongs to the EspG family.</text>
</comment>
<evidence type="ECO:0000313" key="6">
    <source>
        <dbReference type="Proteomes" id="UP000095210"/>
    </source>
</evidence>
<evidence type="ECO:0000256" key="2">
    <source>
        <dbReference type="ARBA" id="ARBA00006411"/>
    </source>
</evidence>
<dbReference type="RefSeq" id="WP_069852185.1">
    <property type="nucleotide sequence ID" value="NZ_CP014859.1"/>
</dbReference>
<evidence type="ECO:0000313" key="5">
    <source>
        <dbReference type="EMBL" id="AOS65534.1"/>
    </source>
</evidence>
<dbReference type="EMBL" id="CP014859">
    <property type="protein sequence ID" value="AOS65534.1"/>
    <property type="molecule type" value="Genomic_DNA"/>
</dbReference>
<keyword evidence="3" id="KW-0963">Cytoplasm</keyword>
<organism evidence="5 6">
    <name type="scientific">Actinoalloteichus hymeniacidonis</name>
    <dbReference type="NCBI Taxonomy" id="340345"/>
    <lineage>
        <taxon>Bacteria</taxon>
        <taxon>Bacillati</taxon>
        <taxon>Actinomycetota</taxon>
        <taxon>Actinomycetes</taxon>
        <taxon>Pseudonocardiales</taxon>
        <taxon>Pseudonocardiaceae</taxon>
        <taxon>Actinoalloteichus</taxon>
    </lineage>
</organism>
<keyword evidence="6" id="KW-1185">Reference proteome</keyword>
<dbReference type="Proteomes" id="UP000095210">
    <property type="component" value="Chromosome"/>
</dbReference>
<gene>
    <name evidence="5" type="ORF">TL08_23770</name>
</gene>
<accession>A0AAC9N0F6</accession>
<comment type="subcellular location">
    <subcellularLocation>
        <location evidence="1">Cytoplasm</location>
    </subcellularLocation>
</comment>
<dbReference type="AlphaFoldDB" id="A0AAC9N0F6"/>
<proteinExistence type="inferred from homology"/>
<dbReference type="KEGG" id="ahm:TL08_23770"/>
<protein>
    <submittedName>
        <fullName evidence="5">EspG family</fullName>
    </submittedName>
</protein>
<name>A0AAC9N0F6_9PSEU</name>
<dbReference type="InterPro" id="IPR025734">
    <property type="entry name" value="EspG"/>
</dbReference>
<evidence type="ECO:0000256" key="4">
    <source>
        <dbReference type="ARBA" id="ARBA00023186"/>
    </source>
</evidence>
<evidence type="ECO:0000256" key="1">
    <source>
        <dbReference type="ARBA" id="ARBA00004496"/>
    </source>
</evidence>